<keyword evidence="4" id="KW-0479">Metal-binding</keyword>
<protein>
    <submittedName>
        <fullName evidence="9">TIGR04013 family B12-binding domain/radical SAM domain-containing protein</fullName>
    </submittedName>
</protein>
<dbReference type="SMART" id="SM00729">
    <property type="entry name" value="Elp3"/>
    <property type="match status" value="1"/>
</dbReference>
<dbReference type="GO" id="GO:0051539">
    <property type="term" value="F:4 iron, 4 sulfur cluster binding"/>
    <property type="evidence" value="ECO:0007669"/>
    <property type="project" value="UniProtKB-KW"/>
</dbReference>
<dbReference type="SUPFAM" id="SSF102114">
    <property type="entry name" value="Radical SAM enzymes"/>
    <property type="match status" value="1"/>
</dbReference>
<keyword evidence="2" id="KW-0004">4Fe-4S</keyword>
<keyword evidence="5" id="KW-0408">Iron</keyword>
<evidence type="ECO:0000256" key="6">
    <source>
        <dbReference type="ARBA" id="ARBA00023014"/>
    </source>
</evidence>
<evidence type="ECO:0000313" key="10">
    <source>
        <dbReference type="Proteomes" id="UP000600363"/>
    </source>
</evidence>
<dbReference type="PROSITE" id="PS01278">
    <property type="entry name" value="MTTASE_RADICAL"/>
    <property type="match status" value="1"/>
</dbReference>
<gene>
    <name evidence="9" type="ORF">HA299_07075</name>
</gene>
<dbReference type="CDD" id="cd01335">
    <property type="entry name" value="Radical_SAM"/>
    <property type="match status" value="1"/>
</dbReference>
<evidence type="ECO:0000259" key="8">
    <source>
        <dbReference type="PROSITE" id="PS51918"/>
    </source>
</evidence>
<dbReference type="GO" id="GO:0046872">
    <property type="term" value="F:metal ion binding"/>
    <property type="evidence" value="ECO:0007669"/>
    <property type="project" value="UniProtKB-KW"/>
</dbReference>
<dbReference type="Gene3D" id="3.80.30.20">
    <property type="entry name" value="tm_1862 like domain"/>
    <property type="match status" value="1"/>
</dbReference>
<feature type="domain" description="Radical SAM core" evidence="8">
    <location>
        <begin position="138"/>
        <end position="367"/>
    </location>
</feature>
<keyword evidence="3" id="KW-0949">S-adenosyl-L-methionine</keyword>
<dbReference type="PROSITE" id="PS51918">
    <property type="entry name" value="RADICAL_SAM"/>
    <property type="match status" value="1"/>
</dbReference>
<evidence type="ECO:0000259" key="7">
    <source>
        <dbReference type="PROSITE" id="PS51332"/>
    </source>
</evidence>
<dbReference type="SFLD" id="SFLDS00029">
    <property type="entry name" value="Radical_SAM"/>
    <property type="match status" value="1"/>
</dbReference>
<dbReference type="PANTHER" id="PTHR43409:SF17">
    <property type="entry name" value="METHYLTHIOTRANSFERASE MJ0865-RELATED"/>
    <property type="match status" value="1"/>
</dbReference>
<dbReference type="AlphaFoldDB" id="A0A832RTR0"/>
<dbReference type="InterPro" id="IPR023980">
    <property type="entry name" value="CHP04013_B12-bd/rSAM"/>
</dbReference>
<evidence type="ECO:0000313" key="9">
    <source>
        <dbReference type="EMBL" id="HIH70348.1"/>
    </source>
</evidence>
<dbReference type="SFLD" id="SFLDG01082">
    <property type="entry name" value="B12-binding_domain_containing"/>
    <property type="match status" value="1"/>
</dbReference>
<keyword evidence="6" id="KW-0411">Iron-sulfur</keyword>
<dbReference type="GO" id="GO:0003824">
    <property type="term" value="F:catalytic activity"/>
    <property type="evidence" value="ECO:0007669"/>
    <property type="project" value="InterPro"/>
</dbReference>
<dbReference type="Gene3D" id="3.40.50.280">
    <property type="entry name" value="Cobalamin-binding domain"/>
    <property type="match status" value="1"/>
</dbReference>
<dbReference type="EMBL" id="DUIH01000022">
    <property type="protein sequence ID" value="HIH70348.1"/>
    <property type="molecule type" value="Genomic_DNA"/>
</dbReference>
<dbReference type="InterPro" id="IPR020612">
    <property type="entry name" value="Methylthiotransferase_CS"/>
</dbReference>
<dbReference type="InterPro" id="IPR058240">
    <property type="entry name" value="rSAM_sf"/>
</dbReference>
<reference evidence="9" key="1">
    <citation type="journal article" date="2020" name="bioRxiv">
        <title>A rank-normalized archaeal taxonomy based on genome phylogeny resolves widespread incomplete and uneven classifications.</title>
        <authorList>
            <person name="Rinke C."/>
            <person name="Chuvochina M."/>
            <person name="Mussig A.J."/>
            <person name="Chaumeil P.-A."/>
            <person name="Waite D.W."/>
            <person name="Whitman W.B."/>
            <person name="Parks D.H."/>
            <person name="Hugenholtz P."/>
        </authorList>
    </citation>
    <scope>NUCLEOTIDE SEQUENCE</scope>
    <source>
        <strain evidence="9">UBA12518</strain>
    </source>
</reference>
<dbReference type="InterPro" id="IPR007197">
    <property type="entry name" value="rSAM"/>
</dbReference>
<dbReference type="InterPro" id="IPR006158">
    <property type="entry name" value="Cobalamin-bd"/>
</dbReference>
<organism evidence="9 10">
    <name type="scientific">Methermicoccus shengliensis</name>
    <dbReference type="NCBI Taxonomy" id="660064"/>
    <lineage>
        <taxon>Archaea</taxon>
        <taxon>Methanobacteriati</taxon>
        <taxon>Methanobacteriota</taxon>
        <taxon>Stenosarchaea group</taxon>
        <taxon>Methanomicrobia</taxon>
        <taxon>Methanosarcinales</taxon>
        <taxon>Methermicoccaceae</taxon>
        <taxon>Methermicoccus</taxon>
    </lineage>
</organism>
<comment type="cofactor">
    <cofactor evidence="1">
        <name>[4Fe-4S] cluster</name>
        <dbReference type="ChEBI" id="CHEBI:49883"/>
    </cofactor>
</comment>
<comment type="caution">
    <text evidence="9">The sequence shown here is derived from an EMBL/GenBank/DDBJ whole genome shotgun (WGS) entry which is preliminary data.</text>
</comment>
<dbReference type="Proteomes" id="UP000600363">
    <property type="component" value="Unassembled WGS sequence"/>
</dbReference>
<evidence type="ECO:0000256" key="2">
    <source>
        <dbReference type="ARBA" id="ARBA00022485"/>
    </source>
</evidence>
<dbReference type="InterPro" id="IPR051198">
    <property type="entry name" value="BchE-like"/>
</dbReference>
<evidence type="ECO:0000256" key="3">
    <source>
        <dbReference type="ARBA" id="ARBA00022691"/>
    </source>
</evidence>
<name>A0A832RTR0_9EURY</name>
<sequence length="372" mass="41267">MPVHFRYFRTCRFSIAALLPCVPNADIVREPQDGVMLYSFCTPLSRRVYAEVDAGRRKVDATWVAGGPHASARPREALEHFDYVVVGEGEKALPLLLDAIERGCEPEGVEGVAYVREGRMHHTPQRSTVCLDEYPPFDSRRLCGPIEITRGCPHACAYCQTPRLFGHTVRHRSIPSIVEAAGAYRDVRFISPNALGYGSDGVHPRLDKVEALLSAIHGKRVFFGTFPSEVRPEFVSERALALMDRYCANRSISIGVQSGSDLVLARLGRGHTVAQAYEAVERCLDADFTPTADFIFGLPIGDEEDERATLEMVEWIVRRGGRVRAHAFIPLPATPLEHASFKPPSQRTVRTLGRLARAGKLTGSWEPLSTFL</sequence>
<dbReference type="PANTHER" id="PTHR43409">
    <property type="entry name" value="ANAEROBIC MAGNESIUM-PROTOPORPHYRIN IX MONOMETHYL ESTER CYCLASE-RELATED"/>
    <property type="match status" value="1"/>
</dbReference>
<dbReference type="GO" id="GO:0031419">
    <property type="term" value="F:cobalamin binding"/>
    <property type="evidence" value="ECO:0007669"/>
    <property type="project" value="InterPro"/>
</dbReference>
<proteinExistence type="predicted"/>
<evidence type="ECO:0000256" key="5">
    <source>
        <dbReference type="ARBA" id="ARBA00023004"/>
    </source>
</evidence>
<dbReference type="PROSITE" id="PS51332">
    <property type="entry name" value="B12_BINDING"/>
    <property type="match status" value="1"/>
</dbReference>
<dbReference type="InterPro" id="IPR006638">
    <property type="entry name" value="Elp3/MiaA/NifB-like_rSAM"/>
</dbReference>
<feature type="domain" description="B12-binding" evidence="7">
    <location>
        <begin position="1"/>
        <end position="107"/>
    </location>
</feature>
<evidence type="ECO:0000256" key="4">
    <source>
        <dbReference type="ARBA" id="ARBA00022723"/>
    </source>
</evidence>
<accession>A0A832RTR0</accession>
<dbReference type="InterPro" id="IPR023404">
    <property type="entry name" value="rSAM_horseshoe"/>
</dbReference>
<dbReference type="Pfam" id="PF04055">
    <property type="entry name" value="Radical_SAM"/>
    <property type="match status" value="1"/>
</dbReference>
<evidence type="ECO:0000256" key="1">
    <source>
        <dbReference type="ARBA" id="ARBA00001966"/>
    </source>
</evidence>
<dbReference type="NCBIfam" id="TIGR04013">
    <property type="entry name" value="B12_SAM_MJ_1487"/>
    <property type="match status" value="1"/>
</dbReference>